<sequence>MAVDEFAYLQPGFDASTLTVPRLRSILVAHNVAYPSSAKKPDLVNLFNDEVAPQGRKLLKAQAQTKRSTRGIVDVPTSQESLATTDDDDDDDEDIAPVVTPARRSTRRSTRLASEDIVEPTPRTSRRTTAPLSTVKKPSSRHARLEEYEEQPEERHVKRQAQPRKAPVEEPVIRHQGAESPFSRDNPFQSGSSPPSAPRSKSRERRRTTMAPSTDRERRRSRDARRRTDGYTAVKQDQGIVVPSRSTFDVAAPTSQHIDMDIDIISPGEEFNPEENQELVKAEKFGETTIARRPKRRQKKSGVAKAAPWTILLAMVGGVATVWRQEKLQVGYCGVGQPTNMLGGVEIPEWAAFVQPQCEPCPQHAICFPDLRTECDPDFILTPHPLSLGGLLPLPPTCEPDSEKVRKIKTVADFAVESELRTRNAQYECSETTSPEISVAELKATVSAKKSRRMTDEEFEELWGAAIGEVVGREEVESRVDEIGSVRYLRSTSLARVPLTCAVRRSLRLAIRQNLSRLVVILAIAMSSVYGKHALTTRKTTKQQAKRLAGMALDKLATQASLHVEDPVAYPEPYISMVALRDDVLREEFRAKERTRLWEVVKGLVEGNANVRTMVREGRSGDVSRVWEWIGAVQRIEGSAKRKSGGLGRITGSPGRMMDVGVEGSDSDGGNLKNSVQKWDEGGSSYY</sequence>
<keyword evidence="2" id="KW-0597">Phosphoprotein</keyword>
<dbReference type="Pfam" id="PF09402">
    <property type="entry name" value="MSC"/>
    <property type="match status" value="1"/>
</dbReference>
<evidence type="ECO:0000259" key="9">
    <source>
        <dbReference type="Pfam" id="PF12949"/>
    </source>
</evidence>
<comment type="caution">
    <text evidence="10">The sequence shown here is derived from an EMBL/GenBank/DDBJ whole genome shotgun (WGS) entry which is preliminary data.</text>
</comment>
<proteinExistence type="predicted"/>
<dbReference type="CDD" id="cd12935">
    <property type="entry name" value="LEM_like"/>
    <property type="match status" value="1"/>
</dbReference>
<keyword evidence="3" id="KW-0812">Transmembrane</keyword>
<dbReference type="InterPro" id="IPR018996">
    <property type="entry name" value="Man1/Src1-like_C"/>
</dbReference>
<dbReference type="PANTHER" id="PTHR47808">
    <property type="entry name" value="INNER NUCLEAR MEMBRANE PROTEIN HEH2-RELATED"/>
    <property type="match status" value="1"/>
</dbReference>
<evidence type="ECO:0000256" key="4">
    <source>
        <dbReference type="ARBA" id="ARBA00022989"/>
    </source>
</evidence>
<dbReference type="Gene3D" id="1.10.720.30">
    <property type="entry name" value="SAP domain"/>
    <property type="match status" value="1"/>
</dbReference>
<dbReference type="PANTHER" id="PTHR47808:SF2">
    <property type="entry name" value="LEM DOMAIN-CONTAINING PROTEIN 2"/>
    <property type="match status" value="1"/>
</dbReference>
<dbReference type="Gene3D" id="1.10.10.1180">
    <property type="entry name" value="MAN1, winged-helix domain"/>
    <property type="match status" value="1"/>
</dbReference>
<organism evidence="10 11">
    <name type="scientific">Neodothiora populina</name>
    <dbReference type="NCBI Taxonomy" id="2781224"/>
    <lineage>
        <taxon>Eukaryota</taxon>
        <taxon>Fungi</taxon>
        <taxon>Dikarya</taxon>
        <taxon>Ascomycota</taxon>
        <taxon>Pezizomycotina</taxon>
        <taxon>Dothideomycetes</taxon>
        <taxon>Dothideomycetidae</taxon>
        <taxon>Dothideales</taxon>
        <taxon>Dothioraceae</taxon>
        <taxon>Neodothiora</taxon>
    </lineage>
</organism>
<feature type="compositionally biased region" description="Basic and acidic residues" evidence="7">
    <location>
        <begin position="166"/>
        <end position="177"/>
    </location>
</feature>
<feature type="domain" description="Man1/Src1-like C-terminal" evidence="8">
    <location>
        <begin position="311"/>
        <end position="631"/>
    </location>
</feature>
<comment type="subcellular location">
    <subcellularLocation>
        <location evidence="1">Nucleus inner membrane</location>
    </subcellularLocation>
</comment>
<evidence type="ECO:0000256" key="6">
    <source>
        <dbReference type="ARBA" id="ARBA00023242"/>
    </source>
</evidence>
<dbReference type="InterPro" id="IPR041885">
    <property type="entry name" value="MAN1_winged_helix_dom"/>
</dbReference>
<name>A0ABR3PN61_9PEZI</name>
<evidence type="ECO:0000256" key="7">
    <source>
        <dbReference type="SAM" id="MobiDB-lite"/>
    </source>
</evidence>
<keyword evidence="11" id="KW-1185">Reference proteome</keyword>
<keyword evidence="5" id="KW-0472">Membrane</keyword>
<dbReference type="Proteomes" id="UP001562354">
    <property type="component" value="Unassembled WGS sequence"/>
</dbReference>
<evidence type="ECO:0000256" key="2">
    <source>
        <dbReference type="ARBA" id="ARBA00022553"/>
    </source>
</evidence>
<feature type="compositionally biased region" description="Low complexity" evidence="7">
    <location>
        <begin position="120"/>
        <end position="134"/>
    </location>
</feature>
<feature type="region of interest" description="Disordered" evidence="7">
    <location>
        <begin position="643"/>
        <end position="687"/>
    </location>
</feature>
<evidence type="ECO:0008006" key="12">
    <source>
        <dbReference type="Google" id="ProtNLM"/>
    </source>
</evidence>
<evidence type="ECO:0000256" key="1">
    <source>
        <dbReference type="ARBA" id="ARBA00004540"/>
    </source>
</evidence>
<evidence type="ECO:0000256" key="3">
    <source>
        <dbReference type="ARBA" id="ARBA00022692"/>
    </source>
</evidence>
<feature type="compositionally biased region" description="Low complexity" evidence="7">
    <location>
        <begin position="659"/>
        <end position="670"/>
    </location>
</feature>
<dbReference type="InterPro" id="IPR036361">
    <property type="entry name" value="SAP_dom_sf"/>
</dbReference>
<feature type="domain" description="HeH/LEM" evidence="9">
    <location>
        <begin position="15"/>
        <end position="49"/>
    </location>
</feature>
<dbReference type="RefSeq" id="XP_069203716.1">
    <property type="nucleotide sequence ID" value="XM_069340243.1"/>
</dbReference>
<evidence type="ECO:0000259" key="8">
    <source>
        <dbReference type="Pfam" id="PF09402"/>
    </source>
</evidence>
<dbReference type="InterPro" id="IPR025856">
    <property type="entry name" value="HeH/LEM_domain"/>
</dbReference>
<keyword evidence="6" id="KW-0539">Nucleus</keyword>
<dbReference type="InterPro" id="IPR044780">
    <property type="entry name" value="Heh2/Src1"/>
</dbReference>
<keyword evidence="4" id="KW-1133">Transmembrane helix</keyword>
<feature type="region of interest" description="Disordered" evidence="7">
    <location>
        <begin position="61"/>
        <end position="232"/>
    </location>
</feature>
<evidence type="ECO:0000313" key="11">
    <source>
        <dbReference type="Proteomes" id="UP001562354"/>
    </source>
</evidence>
<protein>
    <recommendedName>
        <fullName evidence="12">Sister chromatid separation protein</fullName>
    </recommendedName>
</protein>
<evidence type="ECO:0000313" key="10">
    <source>
        <dbReference type="EMBL" id="KAL1310867.1"/>
    </source>
</evidence>
<dbReference type="Pfam" id="PF12949">
    <property type="entry name" value="HeH"/>
    <property type="match status" value="1"/>
</dbReference>
<accession>A0ABR3PN61</accession>
<evidence type="ECO:0000256" key="5">
    <source>
        <dbReference type="ARBA" id="ARBA00023136"/>
    </source>
</evidence>
<gene>
    <name evidence="10" type="ORF">AAFC00_001099</name>
</gene>
<reference evidence="10 11" key="1">
    <citation type="submission" date="2024-07" db="EMBL/GenBank/DDBJ databases">
        <title>Draft sequence of the Neodothiora populina.</title>
        <authorList>
            <person name="Drown D.D."/>
            <person name="Schuette U.S."/>
            <person name="Buechlein A.B."/>
            <person name="Rusch D.R."/>
            <person name="Winton L.W."/>
            <person name="Adams G.A."/>
        </authorList>
    </citation>
    <scope>NUCLEOTIDE SEQUENCE [LARGE SCALE GENOMIC DNA]</scope>
    <source>
        <strain evidence="10 11">CPC 39397</strain>
    </source>
</reference>
<dbReference type="GeneID" id="95974802"/>
<dbReference type="EMBL" id="JBFMKM010000003">
    <property type="protein sequence ID" value="KAL1310867.1"/>
    <property type="molecule type" value="Genomic_DNA"/>
</dbReference>
<feature type="compositionally biased region" description="Acidic residues" evidence="7">
    <location>
        <begin position="85"/>
        <end position="95"/>
    </location>
</feature>